<protein>
    <recommendedName>
        <fullName evidence="3">Integrase catalytic domain-containing protein</fullName>
    </recommendedName>
</protein>
<dbReference type="GO" id="GO:0015074">
    <property type="term" value="P:DNA integration"/>
    <property type="evidence" value="ECO:0007669"/>
    <property type="project" value="InterPro"/>
</dbReference>
<dbReference type="InterPro" id="IPR012337">
    <property type="entry name" value="RNaseH-like_sf"/>
</dbReference>
<evidence type="ECO:0000313" key="5">
    <source>
        <dbReference type="Proteomes" id="UP001054821"/>
    </source>
</evidence>
<name>A0AAD4URI9_PRUDU</name>
<dbReference type="Gene3D" id="3.30.420.10">
    <property type="entry name" value="Ribonuclease H-like superfamily/Ribonuclease H"/>
    <property type="match status" value="1"/>
</dbReference>
<keyword evidence="5" id="KW-1185">Reference proteome</keyword>
<evidence type="ECO:0000259" key="3">
    <source>
        <dbReference type="PROSITE" id="PS50994"/>
    </source>
</evidence>
<dbReference type="GO" id="GO:0016787">
    <property type="term" value="F:hydrolase activity"/>
    <property type="evidence" value="ECO:0007669"/>
    <property type="project" value="UniProtKB-KW"/>
</dbReference>
<keyword evidence="1" id="KW-0479">Metal-binding</keyword>
<dbReference type="GO" id="GO:0046872">
    <property type="term" value="F:metal ion binding"/>
    <property type="evidence" value="ECO:0007669"/>
    <property type="project" value="UniProtKB-KW"/>
</dbReference>
<reference evidence="4 5" key="1">
    <citation type="journal article" date="2022" name="G3 (Bethesda)">
        <title>Whole-genome sequence and methylome profiling of the almond [Prunus dulcis (Mill.) D.A. Webb] cultivar 'Nonpareil'.</title>
        <authorList>
            <person name="D'Amico-Willman K.M."/>
            <person name="Ouma W.Z."/>
            <person name="Meulia T."/>
            <person name="Sideli G.M."/>
            <person name="Gradziel T.M."/>
            <person name="Fresnedo-Ramirez J."/>
        </authorList>
    </citation>
    <scope>NUCLEOTIDE SEQUENCE [LARGE SCALE GENOMIC DNA]</scope>
    <source>
        <strain evidence="4">Clone GOH B32 T37-40</strain>
    </source>
</reference>
<sequence>MGWQIILWEFPDEPGRCSRLWFHEDANHVLSKNTGTEAIEGIVLHPADPGVQVHANAISFSKMVKLKYLKDILTGKTIGCGTRQGKLYYLDWASDSEVKFHARIQVFRSDNGGEFLNHDLNQFLQDHGIIHQRSCPYTPQQNEVTSCLETDNINEISHDNFLSKGIEPAFQIPKRKNCGKPPVHYEADLNAKGKYLISNYISLNRLSKSRADFMKLFADILVPNNVTEALEDPKQKEAMNKEMQALQKNGTWELVSLPHGKKTVGCMWIYTVKLKADGSVERYKARLVANGYTQRYGIDYQETFAPVAKINTIRVLLSLAANLDWPLHQFDEKNAFLHGDLEEEVYMDLPP</sequence>
<evidence type="ECO:0000313" key="4">
    <source>
        <dbReference type="EMBL" id="KAI5311660.1"/>
    </source>
</evidence>
<evidence type="ECO:0000256" key="1">
    <source>
        <dbReference type="ARBA" id="ARBA00022723"/>
    </source>
</evidence>
<dbReference type="EMBL" id="JAJFAZ020000008">
    <property type="protein sequence ID" value="KAI5311660.1"/>
    <property type="molecule type" value="Genomic_DNA"/>
</dbReference>
<dbReference type="PANTHER" id="PTHR42648:SF28">
    <property type="entry name" value="TRANSPOSON-ENCODED PROTEIN WITH RIBONUCLEASE H-LIKE AND RETROVIRUS ZINC FINGER-LIKE DOMAINS"/>
    <property type="match status" value="1"/>
</dbReference>
<evidence type="ECO:0000256" key="2">
    <source>
        <dbReference type="ARBA" id="ARBA00022801"/>
    </source>
</evidence>
<dbReference type="InterPro" id="IPR036397">
    <property type="entry name" value="RNaseH_sf"/>
</dbReference>
<dbReference type="PROSITE" id="PS50994">
    <property type="entry name" value="INTEGRASE"/>
    <property type="match status" value="1"/>
</dbReference>
<dbReference type="InterPro" id="IPR043502">
    <property type="entry name" value="DNA/RNA_pol_sf"/>
</dbReference>
<dbReference type="InterPro" id="IPR039537">
    <property type="entry name" value="Retrotran_Ty1/copia-like"/>
</dbReference>
<dbReference type="InterPro" id="IPR013103">
    <property type="entry name" value="RVT_2"/>
</dbReference>
<dbReference type="GO" id="GO:0003676">
    <property type="term" value="F:nucleic acid binding"/>
    <property type="evidence" value="ECO:0007669"/>
    <property type="project" value="InterPro"/>
</dbReference>
<dbReference type="Proteomes" id="UP001054821">
    <property type="component" value="Chromosome 8"/>
</dbReference>
<comment type="caution">
    <text evidence="4">The sequence shown here is derived from an EMBL/GenBank/DDBJ whole genome shotgun (WGS) entry which is preliminary data.</text>
</comment>
<organism evidence="4 5">
    <name type="scientific">Prunus dulcis</name>
    <name type="common">Almond</name>
    <name type="synonym">Amygdalus dulcis</name>
    <dbReference type="NCBI Taxonomy" id="3755"/>
    <lineage>
        <taxon>Eukaryota</taxon>
        <taxon>Viridiplantae</taxon>
        <taxon>Streptophyta</taxon>
        <taxon>Embryophyta</taxon>
        <taxon>Tracheophyta</taxon>
        <taxon>Spermatophyta</taxon>
        <taxon>Magnoliopsida</taxon>
        <taxon>eudicotyledons</taxon>
        <taxon>Gunneridae</taxon>
        <taxon>Pentapetalae</taxon>
        <taxon>rosids</taxon>
        <taxon>fabids</taxon>
        <taxon>Rosales</taxon>
        <taxon>Rosaceae</taxon>
        <taxon>Amygdaloideae</taxon>
        <taxon>Amygdaleae</taxon>
        <taxon>Prunus</taxon>
    </lineage>
</organism>
<gene>
    <name evidence="4" type="ORF">L3X38_040833</name>
</gene>
<dbReference type="Pfam" id="PF07727">
    <property type="entry name" value="RVT_2"/>
    <property type="match status" value="1"/>
</dbReference>
<feature type="domain" description="Integrase catalytic" evidence="3">
    <location>
        <begin position="10"/>
        <end position="142"/>
    </location>
</feature>
<keyword evidence="2" id="KW-0378">Hydrolase</keyword>
<dbReference type="PANTHER" id="PTHR42648">
    <property type="entry name" value="TRANSPOSASE, PUTATIVE-RELATED"/>
    <property type="match status" value="1"/>
</dbReference>
<proteinExistence type="predicted"/>
<accession>A0AAD4URI9</accession>
<dbReference type="AlphaFoldDB" id="A0AAD4URI9"/>
<dbReference type="InterPro" id="IPR001584">
    <property type="entry name" value="Integrase_cat-core"/>
</dbReference>
<dbReference type="SUPFAM" id="SSF56672">
    <property type="entry name" value="DNA/RNA polymerases"/>
    <property type="match status" value="1"/>
</dbReference>
<dbReference type="SUPFAM" id="SSF53098">
    <property type="entry name" value="Ribonuclease H-like"/>
    <property type="match status" value="1"/>
</dbReference>